<evidence type="ECO:0000259" key="3">
    <source>
        <dbReference type="Pfam" id="PF12802"/>
    </source>
</evidence>
<name>A0A1H9BNW8_9ACTN</name>
<keyword evidence="4" id="KW-0808">Transferase</keyword>
<dbReference type="GO" id="GO:0003700">
    <property type="term" value="F:DNA-binding transcription factor activity"/>
    <property type="evidence" value="ECO:0007669"/>
    <property type="project" value="InterPro"/>
</dbReference>
<feature type="compositionally biased region" description="Pro residues" evidence="2">
    <location>
        <begin position="14"/>
        <end position="30"/>
    </location>
</feature>
<dbReference type="CDD" id="cd00090">
    <property type="entry name" value="HTH_ARSR"/>
    <property type="match status" value="1"/>
</dbReference>
<dbReference type="CDD" id="cd23763">
    <property type="entry name" value="ASKHA_ATPase_ROK"/>
    <property type="match status" value="1"/>
</dbReference>
<dbReference type="GO" id="GO:0016301">
    <property type="term" value="F:kinase activity"/>
    <property type="evidence" value="ECO:0007669"/>
    <property type="project" value="UniProtKB-KW"/>
</dbReference>
<dbReference type="Gene3D" id="1.10.10.10">
    <property type="entry name" value="Winged helix-like DNA-binding domain superfamily/Winged helix DNA-binding domain"/>
    <property type="match status" value="1"/>
</dbReference>
<evidence type="ECO:0000313" key="4">
    <source>
        <dbReference type="EMBL" id="SEP90579.1"/>
    </source>
</evidence>
<dbReference type="PANTHER" id="PTHR18964">
    <property type="entry name" value="ROK (REPRESSOR, ORF, KINASE) FAMILY"/>
    <property type="match status" value="1"/>
</dbReference>
<feature type="compositionally biased region" description="Basic and acidic residues" evidence="2">
    <location>
        <begin position="1"/>
        <end position="10"/>
    </location>
</feature>
<dbReference type="SUPFAM" id="SSF53067">
    <property type="entry name" value="Actin-like ATPase domain"/>
    <property type="match status" value="1"/>
</dbReference>
<dbReference type="Proteomes" id="UP000199055">
    <property type="component" value="Unassembled WGS sequence"/>
</dbReference>
<keyword evidence="5" id="KW-1185">Reference proteome</keyword>
<dbReference type="EMBL" id="FOET01000002">
    <property type="protein sequence ID" value="SEP90579.1"/>
    <property type="molecule type" value="Genomic_DNA"/>
</dbReference>
<dbReference type="Pfam" id="PF00480">
    <property type="entry name" value="ROK"/>
    <property type="match status" value="1"/>
</dbReference>
<dbReference type="PANTHER" id="PTHR18964:SF149">
    <property type="entry name" value="BIFUNCTIONAL UDP-N-ACETYLGLUCOSAMINE 2-EPIMERASE_N-ACETYLMANNOSAMINE KINASE"/>
    <property type="match status" value="1"/>
</dbReference>
<dbReference type="Gene3D" id="3.30.420.40">
    <property type="match status" value="2"/>
</dbReference>
<keyword evidence="4" id="KW-0418">Kinase</keyword>
<feature type="domain" description="HTH marR-type" evidence="3">
    <location>
        <begin position="50"/>
        <end position="100"/>
    </location>
</feature>
<gene>
    <name evidence="4" type="ORF">SAMN05216481_102501</name>
</gene>
<accession>A0A1H9BNW8</accession>
<dbReference type="InterPro" id="IPR036390">
    <property type="entry name" value="WH_DNA-bd_sf"/>
</dbReference>
<dbReference type="AlphaFoldDB" id="A0A1H9BNW8"/>
<proteinExistence type="inferred from homology"/>
<feature type="compositionally biased region" description="Low complexity" evidence="2">
    <location>
        <begin position="31"/>
        <end position="40"/>
    </location>
</feature>
<protein>
    <submittedName>
        <fullName evidence="4">Sugar kinase of the NBD/HSP70 family, may contain an N-terminal HTH domain</fullName>
    </submittedName>
</protein>
<sequence length="434" mass="43270">MKKEICEDSRMTTPPRPAPPAAPAPPPHPAARPARTASPRTARAINDRIALELLVEHGPLTAGRLKELTGLSRPSVADLLRRLADDGLVRIVGQAGEARRGPNARLYGLVADRAHVAAVDLRADGVSFALADLAGGAAGGAELPVGDGADAGGGGGDPVERTVTALRDALRESGVTTLHTVAVGAPGMIDPATGALGRGSTLPAWHARVPAAIRERLGAPVVLENEVNLAGIAEHRLGAARGRDTFVLLWLGHGVGAAVVLDGALRRGASGGTGEVGFLPVPGTAGLPSATVCDGGFHSLAGAEAVCALARGHGLRPPRHASAHGVHAAEAVVRAAVAGEAGAGAEAFLEALAERVAVGAAAVASVLDPGCVVLGGEVGRAGGQPLAERVAGRLAGMSPLATEVLCGTVEGSPVLGGGLVTALDAARRELFTPR</sequence>
<reference evidence="4 5" key="1">
    <citation type="submission" date="2016-10" db="EMBL/GenBank/DDBJ databases">
        <authorList>
            <person name="de Groot N.N."/>
        </authorList>
    </citation>
    <scope>NUCLEOTIDE SEQUENCE [LARGE SCALE GENOMIC DNA]</scope>
    <source>
        <strain evidence="4 5">CGMCC 4.3519</strain>
    </source>
</reference>
<evidence type="ECO:0000313" key="5">
    <source>
        <dbReference type="Proteomes" id="UP000199055"/>
    </source>
</evidence>
<evidence type="ECO:0000256" key="2">
    <source>
        <dbReference type="SAM" id="MobiDB-lite"/>
    </source>
</evidence>
<feature type="region of interest" description="Disordered" evidence="2">
    <location>
        <begin position="1"/>
        <end position="40"/>
    </location>
</feature>
<dbReference type="InterPro" id="IPR043129">
    <property type="entry name" value="ATPase_NBD"/>
</dbReference>
<dbReference type="InterPro" id="IPR011991">
    <property type="entry name" value="ArsR-like_HTH"/>
</dbReference>
<dbReference type="STRING" id="403935.SAMN05216481_102501"/>
<organism evidence="4 5">
    <name type="scientific">Streptomyces radiopugnans</name>
    <dbReference type="NCBI Taxonomy" id="403935"/>
    <lineage>
        <taxon>Bacteria</taxon>
        <taxon>Bacillati</taxon>
        <taxon>Actinomycetota</taxon>
        <taxon>Actinomycetes</taxon>
        <taxon>Kitasatosporales</taxon>
        <taxon>Streptomycetaceae</taxon>
        <taxon>Streptomyces</taxon>
    </lineage>
</organism>
<dbReference type="InterPro" id="IPR036388">
    <property type="entry name" value="WH-like_DNA-bd_sf"/>
</dbReference>
<dbReference type="InterPro" id="IPR000600">
    <property type="entry name" value="ROK"/>
</dbReference>
<dbReference type="SUPFAM" id="SSF46785">
    <property type="entry name" value="Winged helix' DNA-binding domain"/>
    <property type="match status" value="1"/>
</dbReference>
<evidence type="ECO:0000256" key="1">
    <source>
        <dbReference type="ARBA" id="ARBA00006479"/>
    </source>
</evidence>
<dbReference type="Pfam" id="PF12802">
    <property type="entry name" value="MarR_2"/>
    <property type="match status" value="1"/>
</dbReference>
<dbReference type="InterPro" id="IPR000835">
    <property type="entry name" value="HTH_MarR-typ"/>
</dbReference>
<comment type="similarity">
    <text evidence="1">Belongs to the ROK (NagC/XylR) family.</text>
</comment>